<dbReference type="Pfam" id="PF20732">
    <property type="entry name" value="NamZ_C"/>
    <property type="match status" value="1"/>
</dbReference>
<protein>
    <recommendedName>
        <fullName evidence="5">DUF1343 domain-containing protein</fullName>
    </recommendedName>
</protein>
<comment type="caution">
    <text evidence="3">The sequence shown here is derived from an EMBL/GenBank/DDBJ whole genome shotgun (WGS) entry which is preliminary data.</text>
</comment>
<dbReference type="InterPro" id="IPR048503">
    <property type="entry name" value="NamZ_C"/>
</dbReference>
<dbReference type="GO" id="GO:0033922">
    <property type="term" value="F:peptidoglycan beta-N-acetylmuramidase activity"/>
    <property type="evidence" value="ECO:0007669"/>
    <property type="project" value="InterPro"/>
</dbReference>
<dbReference type="PANTHER" id="PTHR42915:SF1">
    <property type="entry name" value="PEPTIDOGLYCAN BETA-N-ACETYLMURAMIDASE NAMZ"/>
    <property type="match status" value="1"/>
</dbReference>
<evidence type="ECO:0000313" key="3">
    <source>
        <dbReference type="EMBL" id="OQP51925.1"/>
    </source>
</evidence>
<accession>A0A1V9F0U5</accession>
<dbReference type="STRING" id="550983.A4R26_28915"/>
<dbReference type="Proteomes" id="UP000192276">
    <property type="component" value="Unassembled WGS sequence"/>
</dbReference>
<dbReference type="OrthoDB" id="9801061at2"/>
<dbReference type="InterPro" id="IPR008302">
    <property type="entry name" value="NamZ"/>
</dbReference>
<dbReference type="InterPro" id="IPR048502">
    <property type="entry name" value="NamZ_N"/>
</dbReference>
<sequence length="395" mass="43408">MHRIQYGIDVLLAKEPAWKSRNIGLVTNHAATTNRFVPSRVALLQQGFTIVQLFSPEHGLDTTGADGHAMSNQVDPLTRLPVTSLYGDKLAPTQADVAGIDLMLFDIPDVGSRFYTYLWTLSHVMQACAAYNIPLIIADRPNPLSGNLQLAEGPILDETNCSSFIGRWSMPVRHSCTLGELARFFNESRSINCSLEVIPCARWQRDQFFPGYANSFVPLSPAIPGFESALLYPGLCFLEATNISEGRGTAVPFRVAGAPWLQAGTTAQLFNMMIAGISGNVHARPVVFTPTEGKYAGQSCNGVMLHVDDYHSFLPVAAGWLLIRLIKELHPVEFAWAAYPTHVNPSGQKHLGLLAGIQNAEVLFETDLDDFAKKLRTYTASGNWPQCIQPFLIYS</sequence>
<evidence type="ECO:0008006" key="5">
    <source>
        <dbReference type="Google" id="ProtNLM"/>
    </source>
</evidence>
<name>A0A1V9F0U5_9BACT</name>
<gene>
    <name evidence="3" type="ORF">A4R26_28915</name>
</gene>
<dbReference type="Gene3D" id="3.90.1150.140">
    <property type="match status" value="1"/>
</dbReference>
<dbReference type="PIRSF" id="PIRSF016719">
    <property type="entry name" value="UCP016719"/>
    <property type="match status" value="1"/>
</dbReference>
<dbReference type="EMBL" id="LWBP01000215">
    <property type="protein sequence ID" value="OQP51925.1"/>
    <property type="molecule type" value="Genomic_DNA"/>
</dbReference>
<keyword evidence="4" id="KW-1185">Reference proteome</keyword>
<dbReference type="PANTHER" id="PTHR42915">
    <property type="entry name" value="HYPOTHETICAL 460 KDA PROTEIN IN FEUA-SIGW INTERGENIC REGION [PRECURSOR]"/>
    <property type="match status" value="1"/>
</dbReference>
<evidence type="ECO:0000259" key="1">
    <source>
        <dbReference type="Pfam" id="PF07075"/>
    </source>
</evidence>
<organism evidence="3 4">
    <name type="scientific">Niastella populi</name>
    <dbReference type="NCBI Taxonomy" id="550983"/>
    <lineage>
        <taxon>Bacteria</taxon>
        <taxon>Pseudomonadati</taxon>
        <taxon>Bacteroidota</taxon>
        <taxon>Chitinophagia</taxon>
        <taxon>Chitinophagales</taxon>
        <taxon>Chitinophagaceae</taxon>
        <taxon>Niastella</taxon>
    </lineage>
</organism>
<dbReference type="AlphaFoldDB" id="A0A1V9F0U5"/>
<evidence type="ECO:0000259" key="2">
    <source>
        <dbReference type="Pfam" id="PF20732"/>
    </source>
</evidence>
<proteinExistence type="predicted"/>
<reference evidence="4" key="1">
    <citation type="submission" date="2016-04" db="EMBL/GenBank/DDBJ databases">
        <authorList>
            <person name="Chen L."/>
            <person name="Zhuang W."/>
            <person name="Wang G."/>
        </authorList>
    </citation>
    <scope>NUCLEOTIDE SEQUENCE [LARGE SCALE GENOMIC DNA]</scope>
    <source>
        <strain evidence="4">208</strain>
    </source>
</reference>
<dbReference type="Pfam" id="PF07075">
    <property type="entry name" value="NamZ_N"/>
    <property type="match status" value="1"/>
</dbReference>
<dbReference type="RefSeq" id="WP_081169800.1">
    <property type="nucleotide sequence ID" value="NZ_LWBP01000215.1"/>
</dbReference>
<dbReference type="Gene3D" id="3.40.50.12170">
    <property type="entry name" value="Uncharacterised protein PF07075, DUF1343"/>
    <property type="match status" value="1"/>
</dbReference>
<feature type="domain" description="Peptidoglycan beta-N-acetylmuramidase NamZ C-terminal" evidence="2">
    <location>
        <begin position="230"/>
        <end position="394"/>
    </location>
</feature>
<evidence type="ECO:0000313" key="4">
    <source>
        <dbReference type="Proteomes" id="UP000192276"/>
    </source>
</evidence>
<feature type="domain" description="Peptidoglycan beta-N-acetylmuramidase NamZ N-terminal" evidence="1">
    <location>
        <begin position="23"/>
        <end position="225"/>
    </location>
</feature>